<protein>
    <submittedName>
        <fullName evidence="2">E3 ubiquitin-protein ligase trim</fullName>
    </submittedName>
</protein>
<gene>
    <name evidence="2" type="ORF">M0812_25708</name>
</gene>
<reference evidence="2" key="1">
    <citation type="submission" date="2022-08" db="EMBL/GenBank/DDBJ databases">
        <title>Novel sulphate-reducing endosymbionts in the free-living metamonad Anaeramoeba.</title>
        <authorList>
            <person name="Jerlstrom-Hultqvist J."/>
            <person name="Cepicka I."/>
            <person name="Gallot-Lavallee L."/>
            <person name="Salas-Leiva D."/>
            <person name="Curtis B.A."/>
            <person name="Zahonova K."/>
            <person name="Pipaliya S."/>
            <person name="Dacks J."/>
            <person name="Roger A.J."/>
        </authorList>
    </citation>
    <scope>NUCLEOTIDE SEQUENCE</scope>
    <source>
        <strain evidence="2">Busselton2</strain>
    </source>
</reference>
<dbReference type="AlphaFoldDB" id="A0AAV7YGR3"/>
<sequence length="218" mass="26036">MRKINPNLCDKHNKELCLYCKDENELICGDCSDTYKNEAKQEEIKETKNQIKILTKLKKDKKTIKLIRESNEIIEKDEEESGKERKKEQQKKREIQREKEKSEEIRRLNQREIQRLEENEREKILDKFDPKMNCQNPIKLKNENKTAWNSSSSSEDGEIICGKKIYSRGKHQIKIKIDQFPNPEDEENMIGLGVIKTENRENLIENLDLVKKYYFQTD</sequence>
<dbReference type="Gene3D" id="3.30.160.60">
    <property type="entry name" value="Classic Zinc Finger"/>
    <property type="match status" value="1"/>
</dbReference>
<dbReference type="CDD" id="cd19756">
    <property type="entry name" value="Bbox2"/>
    <property type="match status" value="1"/>
</dbReference>
<comment type="caution">
    <text evidence="2">The sequence shown here is derived from an EMBL/GenBank/DDBJ whole genome shotgun (WGS) entry which is preliminary data.</text>
</comment>
<feature type="region of interest" description="Disordered" evidence="1">
    <location>
        <begin position="71"/>
        <end position="104"/>
    </location>
</feature>
<evidence type="ECO:0000256" key="1">
    <source>
        <dbReference type="SAM" id="MobiDB-lite"/>
    </source>
</evidence>
<organism evidence="2 3">
    <name type="scientific">Anaeramoeba flamelloides</name>
    <dbReference type="NCBI Taxonomy" id="1746091"/>
    <lineage>
        <taxon>Eukaryota</taxon>
        <taxon>Metamonada</taxon>
        <taxon>Anaeramoebidae</taxon>
        <taxon>Anaeramoeba</taxon>
    </lineage>
</organism>
<dbReference type="EMBL" id="JANTQA010000060">
    <property type="protein sequence ID" value="KAJ3428076.1"/>
    <property type="molecule type" value="Genomic_DNA"/>
</dbReference>
<evidence type="ECO:0000313" key="2">
    <source>
        <dbReference type="EMBL" id="KAJ3428076.1"/>
    </source>
</evidence>
<evidence type="ECO:0000313" key="3">
    <source>
        <dbReference type="Proteomes" id="UP001146793"/>
    </source>
</evidence>
<feature type="compositionally biased region" description="Basic and acidic residues" evidence="1">
    <location>
        <begin position="82"/>
        <end position="104"/>
    </location>
</feature>
<proteinExistence type="predicted"/>
<dbReference type="SUPFAM" id="SSF57845">
    <property type="entry name" value="B-box zinc-binding domain"/>
    <property type="match status" value="1"/>
</dbReference>
<accession>A0AAV7YGR3</accession>
<name>A0AAV7YGR3_9EUKA</name>
<dbReference type="Proteomes" id="UP001146793">
    <property type="component" value="Unassembled WGS sequence"/>
</dbReference>